<sequence>MHKHPYVVAFLGMLLGSAAVLAQSPPVEQALARTHQDAGLTWAPCPEGFPMGCAIAVLHGDPAKDNADLLFRVPAGARIPAHWHTSAERMVLLSGEMEVAYEGQQATTLKPGTYAYGPAKRTHKAHCTGDVPCVLFIAFESPVDAVLVDGAAK</sequence>
<accession>A0A0A0EX99</accession>
<dbReference type="InterPro" id="IPR013096">
    <property type="entry name" value="Cupin_2"/>
</dbReference>
<feature type="signal peptide" evidence="1">
    <location>
        <begin position="1"/>
        <end position="22"/>
    </location>
</feature>
<dbReference type="InterPro" id="IPR011051">
    <property type="entry name" value="RmlC_Cupin_sf"/>
</dbReference>
<organism evidence="3 4">
    <name type="scientific">Lysobacter daejeonensis GH1-9</name>
    <dbReference type="NCBI Taxonomy" id="1385517"/>
    <lineage>
        <taxon>Bacteria</taxon>
        <taxon>Pseudomonadati</taxon>
        <taxon>Pseudomonadota</taxon>
        <taxon>Gammaproteobacteria</taxon>
        <taxon>Lysobacterales</taxon>
        <taxon>Lysobacteraceae</taxon>
        <taxon>Aerolutibacter</taxon>
    </lineage>
</organism>
<dbReference type="SUPFAM" id="SSF51182">
    <property type="entry name" value="RmlC-like cupins"/>
    <property type="match status" value="1"/>
</dbReference>
<dbReference type="InterPro" id="IPR014710">
    <property type="entry name" value="RmlC-like_jellyroll"/>
</dbReference>
<keyword evidence="1" id="KW-0732">Signal</keyword>
<reference evidence="3 4" key="1">
    <citation type="submission" date="2013-08" db="EMBL/GenBank/DDBJ databases">
        <title>Genome sequencing of Lysobacter.</title>
        <authorList>
            <person name="Zhang S."/>
            <person name="Wang G."/>
        </authorList>
    </citation>
    <scope>NUCLEOTIDE SEQUENCE [LARGE SCALE GENOMIC DNA]</scope>
    <source>
        <strain evidence="3 4">GH1-9</strain>
    </source>
</reference>
<evidence type="ECO:0000259" key="2">
    <source>
        <dbReference type="Pfam" id="PF07883"/>
    </source>
</evidence>
<comment type="caution">
    <text evidence="3">The sequence shown here is derived from an EMBL/GenBank/DDBJ whole genome shotgun (WGS) entry which is preliminary data.</text>
</comment>
<dbReference type="Proteomes" id="UP000029998">
    <property type="component" value="Unassembled WGS sequence"/>
</dbReference>
<gene>
    <name evidence="3" type="ORF">N800_12680</name>
</gene>
<evidence type="ECO:0000256" key="1">
    <source>
        <dbReference type="SAM" id="SignalP"/>
    </source>
</evidence>
<dbReference type="AlphaFoldDB" id="A0A0A0EX99"/>
<dbReference type="STRING" id="1385517.N800_12680"/>
<dbReference type="eggNOG" id="COG1917">
    <property type="taxonomic scope" value="Bacteria"/>
</dbReference>
<dbReference type="Pfam" id="PF07883">
    <property type="entry name" value="Cupin_2"/>
    <property type="match status" value="1"/>
</dbReference>
<name>A0A0A0EX99_9GAMM</name>
<keyword evidence="4" id="KW-1185">Reference proteome</keyword>
<proteinExistence type="predicted"/>
<evidence type="ECO:0000313" key="4">
    <source>
        <dbReference type="Proteomes" id="UP000029998"/>
    </source>
</evidence>
<feature type="chain" id="PRO_5001962506" evidence="1">
    <location>
        <begin position="23"/>
        <end position="153"/>
    </location>
</feature>
<dbReference type="OrthoDB" id="1433532at2"/>
<dbReference type="RefSeq" id="WP_036134822.1">
    <property type="nucleotide sequence ID" value="NZ_AVPU01000004.1"/>
</dbReference>
<feature type="domain" description="Cupin type-2" evidence="2">
    <location>
        <begin position="70"/>
        <end position="137"/>
    </location>
</feature>
<evidence type="ECO:0000313" key="3">
    <source>
        <dbReference type="EMBL" id="KGM55571.1"/>
    </source>
</evidence>
<protein>
    <submittedName>
        <fullName evidence="3">Cupin</fullName>
    </submittedName>
</protein>
<dbReference type="EMBL" id="AVPU01000004">
    <property type="protein sequence ID" value="KGM55571.1"/>
    <property type="molecule type" value="Genomic_DNA"/>
</dbReference>
<dbReference type="Gene3D" id="2.60.120.10">
    <property type="entry name" value="Jelly Rolls"/>
    <property type="match status" value="1"/>
</dbReference>